<dbReference type="EMBL" id="PQWO01000005">
    <property type="protein sequence ID" value="PZD73656.1"/>
    <property type="molecule type" value="Genomic_DNA"/>
</dbReference>
<dbReference type="Proteomes" id="UP000248857">
    <property type="component" value="Unassembled WGS sequence"/>
</dbReference>
<protein>
    <submittedName>
        <fullName evidence="1">Uncharacterized protein</fullName>
    </submittedName>
</protein>
<evidence type="ECO:0000313" key="2">
    <source>
        <dbReference type="Proteomes" id="UP000248857"/>
    </source>
</evidence>
<proteinExistence type="predicted"/>
<dbReference type="SUPFAM" id="SSF69635">
    <property type="entry name" value="Type III secretory system chaperone-like"/>
    <property type="match status" value="1"/>
</dbReference>
<evidence type="ECO:0000313" key="1">
    <source>
        <dbReference type="EMBL" id="PZD73656.1"/>
    </source>
</evidence>
<dbReference type="Gene3D" id="3.30.1460.10">
    <property type="match status" value="1"/>
</dbReference>
<keyword evidence="2" id="KW-1185">Reference proteome</keyword>
<sequence length="107" mass="11618">MVILTSETHDRMRIIAPIASEDTLTDEQRKELLAANFSSALDGRYAVSNGVIFAAFLHPLSTLDESEFKSALRQVSALVANYGGSYSSGEIQFGAQQEDPLQGLPEI</sequence>
<dbReference type="AlphaFoldDB" id="A0A2W1JKA5"/>
<gene>
    <name evidence="1" type="ORF">C1752_02148</name>
</gene>
<reference evidence="1 2" key="1">
    <citation type="journal article" date="2018" name="Sci. Rep.">
        <title>A novel species of the marine cyanobacterium Acaryochloris with a unique pigment content and lifestyle.</title>
        <authorList>
            <person name="Partensky F."/>
            <person name="Six C."/>
            <person name="Ratin M."/>
            <person name="Garczarek L."/>
            <person name="Vaulot D."/>
            <person name="Probert I."/>
            <person name="Calteau A."/>
            <person name="Gourvil P."/>
            <person name="Marie D."/>
            <person name="Grebert T."/>
            <person name="Bouchier C."/>
            <person name="Le Panse S."/>
            <person name="Gachenot M."/>
            <person name="Rodriguez F."/>
            <person name="Garrido J.L."/>
        </authorList>
    </citation>
    <scope>NUCLEOTIDE SEQUENCE [LARGE SCALE GENOMIC DNA]</scope>
    <source>
        <strain evidence="1 2">RCC1774</strain>
    </source>
</reference>
<name>A0A2W1JKA5_9CYAN</name>
<comment type="caution">
    <text evidence="1">The sequence shown here is derived from an EMBL/GenBank/DDBJ whole genome shotgun (WGS) entry which is preliminary data.</text>
</comment>
<organism evidence="1 2">
    <name type="scientific">Acaryochloris thomasi RCC1774</name>
    <dbReference type="NCBI Taxonomy" id="1764569"/>
    <lineage>
        <taxon>Bacteria</taxon>
        <taxon>Bacillati</taxon>
        <taxon>Cyanobacteriota</taxon>
        <taxon>Cyanophyceae</taxon>
        <taxon>Acaryochloridales</taxon>
        <taxon>Acaryochloridaceae</taxon>
        <taxon>Acaryochloris</taxon>
        <taxon>Acaryochloris thomasi</taxon>
    </lineage>
</organism>
<accession>A0A2W1JKA5</accession>